<evidence type="ECO:0000256" key="2">
    <source>
        <dbReference type="ARBA" id="ARBA00016220"/>
    </source>
</evidence>
<dbReference type="FunFam" id="3.40.50.920:FF:000001">
    <property type="entry name" value="Pyruvate dehydrogenase E1 beta subunit"/>
    <property type="match status" value="1"/>
</dbReference>
<protein>
    <recommendedName>
        <fullName evidence="2">Pyruvate dehydrogenase E1 component subunit beta, mitochondrial</fullName>
    </recommendedName>
</protein>
<evidence type="ECO:0000313" key="7">
    <source>
        <dbReference type="Proteomes" id="UP001516400"/>
    </source>
</evidence>
<dbReference type="PANTHER" id="PTHR43257">
    <property type="entry name" value="PYRUVATE DEHYDROGENASE E1 COMPONENT BETA SUBUNIT"/>
    <property type="match status" value="1"/>
</dbReference>
<evidence type="ECO:0000313" key="6">
    <source>
        <dbReference type="EMBL" id="KAL3283055.1"/>
    </source>
</evidence>
<proteinExistence type="predicted"/>
<sequence>MKSTDTIVFKNLSKNPRIKNHCLRKHITLVAHSKAIVTCLEAAKELAGKGIEAEVINLRSIRPLDMTTIAASVAKTNHLLSVEQGWPTCGVGAEILARVMESETFFHLDQPAIRLTGVPMPYATSLKSVALPNPSDVVEATKTLLKVK</sequence>
<evidence type="ECO:0000256" key="1">
    <source>
        <dbReference type="ARBA" id="ARBA00001964"/>
    </source>
</evidence>
<evidence type="ECO:0000256" key="4">
    <source>
        <dbReference type="ARBA" id="ARBA00023052"/>
    </source>
</evidence>
<gene>
    <name evidence="6" type="ORF">HHI36_006213</name>
</gene>
<keyword evidence="7" id="KW-1185">Reference proteome</keyword>
<dbReference type="Proteomes" id="UP001516400">
    <property type="component" value="Unassembled WGS sequence"/>
</dbReference>
<dbReference type="Pfam" id="PF02780">
    <property type="entry name" value="Transketolase_C"/>
    <property type="match status" value="1"/>
</dbReference>
<evidence type="ECO:0000256" key="3">
    <source>
        <dbReference type="ARBA" id="ARBA00023002"/>
    </source>
</evidence>
<organism evidence="6 7">
    <name type="scientific">Cryptolaemus montrouzieri</name>
    <dbReference type="NCBI Taxonomy" id="559131"/>
    <lineage>
        <taxon>Eukaryota</taxon>
        <taxon>Metazoa</taxon>
        <taxon>Ecdysozoa</taxon>
        <taxon>Arthropoda</taxon>
        <taxon>Hexapoda</taxon>
        <taxon>Insecta</taxon>
        <taxon>Pterygota</taxon>
        <taxon>Neoptera</taxon>
        <taxon>Endopterygota</taxon>
        <taxon>Coleoptera</taxon>
        <taxon>Polyphaga</taxon>
        <taxon>Cucujiformia</taxon>
        <taxon>Coccinelloidea</taxon>
        <taxon>Coccinellidae</taxon>
        <taxon>Scymninae</taxon>
        <taxon>Scymnini</taxon>
        <taxon>Cryptolaemus</taxon>
    </lineage>
</organism>
<dbReference type="PANTHER" id="PTHR43257:SF2">
    <property type="entry name" value="PYRUVATE DEHYDROGENASE E1 COMPONENT SUBUNIT BETA"/>
    <property type="match status" value="1"/>
</dbReference>
<name>A0ABD2NXU4_9CUCU</name>
<dbReference type="Gene3D" id="3.40.50.920">
    <property type="match status" value="1"/>
</dbReference>
<dbReference type="AlphaFoldDB" id="A0ABD2NXU4"/>
<keyword evidence="3" id="KW-0560">Oxidoreductase</keyword>
<evidence type="ECO:0000259" key="5">
    <source>
        <dbReference type="Pfam" id="PF02780"/>
    </source>
</evidence>
<dbReference type="InterPro" id="IPR033248">
    <property type="entry name" value="Transketolase_C"/>
</dbReference>
<keyword evidence="4" id="KW-0786">Thiamine pyrophosphate</keyword>
<reference evidence="6 7" key="1">
    <citation type="journal article" date="2021" name="BMC Biol.">
        <title>Horizontally acquired antibacterial genes associated with adaptive radiation of ladybird beetles.</title>
        <authorList>
            <person name="Li H.S."/>
            <person name="Tang X.F."/>
            <person name="Huang Y.H."/>
            <person name="Xu Z.Y."/>
            <person name="Chen M.L."/>
            <person name="Du X.Y."/>
            <person name="Qiu B.Y."/>
            <person name="Chen P.T."/>
            <person name="Zhang W."/>
            <person name="Slipinski A."/>
            <person name="Escalona H.E."/>
            <person name="Waterhouse R.M."/>
            <person name="Zwick A."/>
            <person name="Pang H."/>
        </authorList>
    </citation>
    <scope>NUCLEOTIDE SEQUENCE [LARGE SCALE GENOMIC DNA]</scope>
    <source>
        <strain evidence="6">SYSU2018</strain>
    </source>
</reference>
<accession>A0ABD2NXU4</accession>
<comment type="caution">
    <text evidence="6">The sequence shown here is derived from an EMBL/GenBank/DDBJ whole genome shotgun (WGS) entry which is preliminary data.</text>
</comment>
<feature type="domain" description="Transketolase C-terminal" evidence="5">
    <location>
        <begin position="24"/>
        <end position="137"/>
    </location>
</feature>
<comment type="cofactor">
    <cofactor evidence="1">
        <name>thiamine diphosphate</name>
        <dbReference type="ChEBI" id="CHEBI:58937"/>
    </cofactor>
</comment>
<dbReference type="GO" id="GO:0016491">
    <property type="term" value="F:oxidoreductase activity"/>
    <property type="evidence" value="ECO:0007669"/>
    <property type="project" value="UniProtKB-KW"/>
</dbReference>
<dbReference type="InterPro" id="IPR009014">
    <property type="entry name" value="Transketo_C/PFOR_II"/>
</dbReference>
<dbReference type="EMBL" id="JABFTP020000144">
    <property type="protein sequence ID" value="KAL3283055.1"/>
    <property type="molecule type" value="Genomic_DNA"/>
</dbReference>
<dbReference type="SUPFAM" id="SSF52922">
    <property type="entry name" value="TK C-terminal domain-like"/>
    <property type="match status" value="1"/>
</dbReference>